<dbReference type="EC" id="7.1.1.2" evidence="4 18"/>
<keyword evidence="11 18" id="KW-0249">Electron transport</keyword>
<dbReference type="PRINTS" id="PR01436">
    <property type="entry name" value="NADHDHGNASE2"/>
</dbReference>
<keyword evidence="10 18" id="KW-1278">Translocase</keyword>
<comment type="subcellular location">
    <subcellularLocation>
        <location evidence="2 18">Mitochondrion inner membrane</location>
        <topology evidence="2 18">Multi-pass membrane protein</topology>
    </subcellularLocation>
</comment>
<evidence type="ECO:0000256" key="16">
    <source>
        <dbReference type="ARBA" id="ARBA00023136"/>
    </source>
</evidence>
<evidence type="ECO:0000256" key="11">
    <source>
        <dbReference type="ARBA" id="ARBA00022982"/>
    </source>
</evidence>
<gene>
    <name evidence="20" type="primary">nad2</name>
</gene>
<evidence type="ECO:0000256" key="4">
    <source>
        <dbReference type="ARBA" id="ARBA00012944"/>
    </source>
</evidence>
<comment type="function">
    <text evidence="1">Core subunit of the mitochondrial membrane respiratory chain NADH dehydrogenase (Complex I) that is believed to belong to the minimal assembly required for catalysis. Complex I functions in the transfer of electrons from NADH to the respiratory chain. The immediate electron acceptor for the enzyme is believed to be ubiquinone.</text>
</comment>
<comment type="catalytic activity">
    <reaction evidence="17 18">
        <text>a ubiquinone + NADH + 5 H(+)(in) = a ubiquinol + NAD(+) + 4 H(+)(out)</text>
        <dbReference type="Rhea" id="RHEA:29091"/>
        <dbReference type="Rhea" id="RHEA-COMP:9565"/>
        <dbReference type="Rhea" id="RHEA-COMP:9566"/>
        <dbReference type="ChEBI" id="CHEBI:15378"/>
        <dbReference type="ChEBI" id="CHEBI:16389"/>
        <dbReference type="ChEBI" id="CHEBI:17976"/>
        <dbReference type="ChEBI" id="CHEBI:57540"/>
        <dbReference type="ChEBI" id="CHEBI:57945"/>
        <dbReference type="EC" id="7.1.1.2"/>
    </reaction>
</comment>
<keyword evidence="15 18" id="KW-0496">Mitochondrion</keyword>
<keyword evidence="12 18" id="KW-1133">Transmembrane helix</keyword>
<evidence type="ECO:0000256" key="7">
    <source>
        <dbReference type="ARBA" id="ARBA00022660"/>
    </source>
</evidence>
<keyword evidence="9 18" id="KW-0999">Mitochondrion inner membrane</keyword>
<evidence type="ECO:0000256" key="9">
    <source>
        <dbReference type="ARBA" id="ARBA00022792"/>
    </source>
</evidence>
<evidence type="ECO:0000313" key="20">
    <source>
        <dbReference type="EMBL" id="AXS66383.1"/>
    </source>
</evidence>
<feature type="transmembrane region" description="Helical" evidence="18">
    <location>
        <begin position="312"/>
        <end position="331"/>
    </location>
</feature>
<feature type="transmembrane region" description="Helical" evidence="18">
    <location>
        <begin position="194"/>
        <end position="215"/>
    </location>
</feature>
<evidence type="ECO:0000256" key="2">
    <source>
        <dbReference type="ARBA" id="ARBA00004448"/>
    </source>
</evidence>
<reference evidence="20" key="1">
    <citation type="journal article" date="2018" name="J. ISSAAS">
        <title>The contribution of mitochondrial metagenomics to large-scale data mining and phylogenetic analysis of Coleoptera.</title>
        <authorList>
            <person name="Miller K."/>
            <person name="Linard B."/>
            <person name="Motyka M."/>
            <person name="Bocek M."/>
            <person name="Vogler A.P."/>
        </authorList>
    </citation>
    <scope>NUCLEOTIDE SEQUENCE</scope>
</reference>
<geneLocation type="mitochondrion" evidence="20"/>
<dbReference type="EMBL" id="MG193500">
    <property type="protein sequence ID" value="AXS66383.1"/>
    <property type="molecule type" value="Genomic_DNA"/>
</dbReference>
<evidence type="ECO:0000256" key="3">
    <source>
        <dbReference type="ARBA" id="ARBA00007012"/>
    </source>
</evidence>
<dbReference type="InterPro" id="IPR003917">
    <property type="entry name" value="NADH_UbQ_OxRdtase_chain2"/>
</dbReference>
<evidence type="ECO:0000256" key="12">
    <source>
        <dbReference type="ARBA" id="ARBA00022989"/>
    </source>
</evidence>
<evidence type="ECO:0000256" key="5">
    <source>
        <dbReference type="ARBA" id="ARBA00021008"/>
    </source>
</evidence>
<keyword evidence="13 18" id="KW-0520">NAD</keyword>
<evidence type="ECO:0000259" key="19">
    <source>
        <dbReference type="Pfam" id="PF00361"/>
    </source>
</evidence>
<dbReference type="InterPro" id="IPR001750">
    <property type="entry name" value="ND/Mrp_TM"/>
</dbReference>
<keyword evidence="6" id="KW-0813">Transport</keyword>
<dbReference type="GO" id="GO:0008137">
    <property type="term" value="F:NADH dehydrogenase (ubiquinone) activity"/>
    <property type="evidence" value="ECO:0007669"/>
    <property type="project" value="UniProtKB-EC"/>
</dbReference>
<feature type="transmembrane region" description="Helical" evidence="18">
    <location>
        <begin position="6"/>
        <end position="37"/>
    </location>
</feature>
<evidence type="ECO:0000256" key="18">
    <source>
        <dbReference type="RuleBase" id="RU003403"/>
    </source>
</evidence>
<organism evidence="20">
    <name type="scientific">Curculionoidea sp. 11 KM-2017</name>
    <dbReference type="NCBI Taxonomy" id="2219394"/>
    <lineage>
        <taxon>Eukaryota</taxon>
        <taxon>Metazoa</taxon>
        <taxon>Ecdysozoa</taxon>
        <taxon>Arthropoda</taxon>
        <taxon>Hexapoda</taxon>
        <taxon>Insecta</taxon>
        <taxon>Pterygota</taxon>
        <taxon>Neoptera</taxon>
        <taxon>Endopterygota</taxon>
        <taxon>Coleoptera</taxon>
        <taxon>Polyphaga</taxon>
        <taxon>Cucujiformia</taxon>
    </lineage>
</organism>
<dbReference type="Pfam" id="PF00361">
    <property type="entry name" value="Proton_antipo_M"/>
    <property type="match status" value="1"/>
</dbReference>
<feature type="transmembrane region" description="Helical" evidence="18">
    <location>
        <begin position="267"/>
        <end position="291"/>
    </location>
</feature>
<evidence type="ECO:0000256" key="15">
    <source>
        <dbReference type="ARBA" id="ARBA00023128"/>
    </source>
</evidence>
<dbReference type="AlphaFoldDB" id="A0A346RJY6"/>
<comment type="similarity">
    <text evidence="3 18">Belongs to the complex I subunit 2 family.</text>
</comment>
<keyword evidence="7 18" id="KW-0679">Respiratory chain</keyword>
<keyword evidence="16 18" id="KW-0472">Membrane</keyword>
<keyword evidence="14 18" id="KW-0830">Ubiquinone</keyword>
<evidence type="ECO:0000256" key="6">
    <source>
        <dbReference type="ARBA" id="ARBA00022448"/>
    </source>
</evidence>
<feature type="transmembrane region" description="Helical" evidence="18">
    <location>
        <begin position="171"/>
        <end position="188"/>
    </location>
</feature>
<dbReference type="GO" id="GO:0005743">
    <property type="term" value="C:mitochondrial inner membrane"/>
    <property type="evidence" value="ECO:0007669"/>
    <property type="project" value="UniProtKB-SubCell"/>
</dbReference>
<feature type="transmembrane region" description="Helical" evidence="18">
    <location>
        <begin position="91"/>
        <end position="110"/>
    </location>
</feature>
<proteinExistence type="inferred from homology"/>
<evidence type="ECO:0000256" key="14">
    <source>
        <dbReference type="ARBA" id="ARBA00023075"/>
    </source>
</evidence>
<dbReference type="InterPro" id="IPR050175">
    <property type="entry name" value="Complex_I_Subunit_2"/>
</dbReference>
<evidence type="ECO:0000256" key="13">
    <source>
        <dbReference type="ARBA" id="ARBA00023027"/>
    </source>
</evidence>
<keyword evidence="8 18" id="KW-0812">Transmembrane</keyword>
<evidence type="ECO:0000256" key="8">
    <source>
        <dbReference type="ARBA" id="ARBA00022692"/>
    </source>
</evidence>
<name>A0A346RJY6_9CUCU</name>
<dbReference type="PANTHER" id="PTHR46552:SF1">
    <property type="entry name" value="NADH-UBIQUINONE OXIDOREDUCTASE CHAIN 2"/>
    <property type="match status" value="1"/>
</dbReference>
<feature type="transmembrane region" description="Helical" evidence="18">
    <location>
        <begin position="58"/>
        <end position="79"/>
    </location>
</feature>
<dbReference type="PANTHER" id="PTHR46552">
    <property type="entry name" value="NADH-UBIQUINONE OXIDOREDUCTASE CHAIN 2"/>
    <property type="match status" value="1"/>
</dbReference>
<accession>A0A346RJY6</accession>
<feature type="transmembrane region" description="Helical" evidence="18">
    <location>
        <begin position="235"/>
        <end position="255"/>
    </location>
</feature>
<evidence type="ECO:0000256" key="17">
    <source>
        <dbReference type="ARBA" id="ARBA00049551"/>
    </source>
</evidence>
<sequence length="334" mass="39385">MKFNKILFWNFLILGTLISISSSSWFMMWLGLEINLLSVIPLINMKNNIYSTEALMKYFITQAIASIMLLYSILMFFNLNNFFNYKETLNLILFSSLMMKMGAAPFHFWFPQIIEGLTWNMTLLMLTWQKIAPMILLSYNINMNLFILSIIILSSSMGSIMGLNQISLRKILTFSSINHLSWMITSLLKSLSLWMLYFSIYSLITINIIFILKFFNIIYLKQLIMKMSSNKHLKLFFMLNFLSLGGLPPFIGFFPKWLTINYLNLNNFWMISLILIMFSLITLIFYSRMILSTLIINNTEQLKMNFPFMKKFILKMNFINLISLTFITFLFNLN</sequence>
<evidence type="ECO:0000256" key="1">
    <source>
        <dbReference type="ARBA" id="ARBA00003257"/>
    </source>
</evidence>
<protein>
    <recommendedName>
        <fullName evidence="5 18">NADH-ubiquinone oxidoreductase chain 2</fullName>
        <ecNumber evidence="4 18">7.1.1.2</ecNumber>
    </recommendedName>
</protein>
<feature type="domain" description="NADH:quinone oxidoreductase/Mrp antiporter transmembrane" evidence="19">
    <location>
        <begin position="22"/>
        <end position="282"/>
    </location>
</feature>
<evidence type="ECO:0000256" key="10">
    <source>
        <dbReference type="ARBA" id="ARBA00022967"/>
    </source>
</evidence>
<comment type="function">
    <text evidence="18">Core subunit of the mitochondrial membrane respiratory chain NADH dehydrogenase (Complex I) which catalyzes electron transfer from NADH through the respiratory chain, using ubiquinone as an electron acceptor. Essential for the catalytic activity and assembly of complex I.</text>
</comment>
<dbReference type="GO" id="GO:0006120">
    <property type="term" value="P:mitochondrial electron transport, NADH to ubiquinone"/>
    <property type="evidence" value="ECO:0007669"/>
    <property type="project" value="InterPro"/>
</dbReference>